<dbReference type="Gene3D" id="3.40.50.300">
    <property type="entry name" value="P-loop containing nucleotide triphosphate hydrolases"/>
    <property type="match status" value="1"/>
</dbReference>
<dbReference type="GeneID" id="100367480"/>
<protein>
    <submittedName>
        <fullName evidence="2">ATPase SWSAP1-like</fullName>
    </submittedName>
</protein>
<dbReference type="RefSeq" id="XP_006823330.1">
    <property type="nucleotide sequence ID" value="XM_006823267.1"/>
</dbReference>
<evidence type="ECO:0000313" key="2">
    <source>
        <dbReference type="RefSeq" id="XP_006823330.1"/>
    </source>
</evidence>
<evidence type="ECO:0000313" key="1">
    <source>
        <dbReference type="Proteomes" id="UP000694865"/>
    </source>
</evidence>
<dbReference type="InterPro" id="IPR027417">
    <property type="entry name" value="P-loop_NTPase"/>
</dbReference>
<keyword evidence="1" id="KW-1185">Reference proteome</keyword>
<proteinExistence type="predicted"/>
<organism evidence="1 2">
    <name type="scientific">Saccoglossus kowalevskii</name>
    <name type="common">Acorn worm</name>
    <dbReference type="NCBI Taxonomy" id="10224"/>
    <lineage>
        <taxon>Eukaryota</taxon>
        <taxon>Metazoa</taxon>
        <taxon>Hemichordata</taxon>
        <taxon>Enteropneusta</taxon>
        <taxon>Harrimaniidae</taxon>
        <taxon>Saccoglossus</taxon>
    </lineage>
</organism>
<dbReference type="Pfam" id="PF05673">
    <property type="entry name" value="DUF815"/>
    <property type="match status" value="1"/>
</dbReference>
<dbReference type="PANTHER" id="PTHR28653">
    <property type="match status" value="1"/>
</dbReference>
<dbReference type="SUPFAM" id="SSF52540">
    <property type="entry name" value="P-loop containing nucleoside triphosphate hydrolases"/>
    <property type="match status" value="1"/>
</dbReference>
<reference evidence="2" key="1">
    <citation type="submission" date="2025-08" db="UniProtKB">
        <authorList>
            <consortium name="RefSeq"/>
        </authorList>
    </citation>
    <scope>IDENTIFICATION</scope>
    <source>
        <tissue evidence="2">Testes</tissue>
    </source>
</reference>
<accession>A0ABM0MTI9</accession>
<dbReference type="Proteomes" id="UP000694865">
    <property type="component" value="Unplaced"/>
</dbReference>
<sequence>MAVVLTYMFPHLCDNFPRLQTACESTKSKRDIFGIHLPEEASKCLLVGENGSGKSSLLFQCALSYASEGNKVVYITHSKLQTMPLQVHGTSRPDAMLMKQVQLLYLVDREALLDYLSSIHTIALPPHVIIVDDLDYYCKPSQVRYRV</sequence>
<name>A0ABM0MTI9_SACKO</name>
<dbReference type="PANTHER" id="PTHR28653:SF1">
    <property type="entry name" value="ATPASE SWSAP1"/>
    <property type="match status" value="1"/>
</dbReference>
<gene>
    <name evidence="2" type="primary">LOC100367480</name>
</gene>
<dbReference type="InterPro" id="IPR008533">
    <property type="entry name" value="DUF815"/>
</dbReference>